<organism evidence="2 3">
    <name type="scientific">Cronartium quercuum f. sp. fusiforme G11</name>
    <dbReference type="NCBI Taxonomy" id="708437"/>
    <lineage>
        <taxon>Eukaryota</taxon>
        <taxon>Fungi</taxon>
        <taxon>Dikarya</taxon>
        <taxon>Basidiomycota</taxon>
        <taxon>Pucciniomycotina</taxon>
        <taxon>Pucciniomycetes</taxon>
        <taxon>Pucciniales</taxon>
        <taxon>Coleosporiaceae</taxon>
        <taxon>Cronartium</taxon>
    </lineage>
</organism>
<evidence type="ECO:0000313" key="3">
    <source>
        <dbReference type="Proteomes" id="UP000886653"/>
    </source>
</evidence>
<dbReference type="Proteomes" id="UP000886653">
    <property type="component" value="Unassembled WGS sequence"/>
</dbReference>
<gene>
    <name evidence="2" type="ORF">CROQUDRAFT_705459</name>
</gene>
<name>A0A9P6TAU3_9BASI</name>
<reference evidence="2" key="1">
    <citation type="submission" date="2013-11" db="EMBL/GenBank/DDBJ databases">
        <title>Genome sequence of the fusiform rust pathogen reveals effectors for host alternation and coevolution with pine.</title>
        <authorList>
            <consortium name="DOE Joint Genome Institute"/>
            <person name="Smith K."/>
            <person name="Pendleton A."/>
            <person name="Kubisiak T."/>
            <person name="Anderson C."/>
            <person name="Salamov A."/>
            <person name="Aerts A."/>
            <person name="Riley R."/>
            <person name="Clum A."/>
            <person name="Lindquist E."/>
            <person name="Ence D."/>
            <person name="Campbell M."/>
            <person name="Kronenberg Z."/>
            <person name="Feau N."/>
            <person name="Dhillon B."/>
            <person name="Hamelin R."/>
            <person name="Burleigh J."/>
            <person name="Smith J."/>
            <person name="Yandell M."/>
            <person name="Nelson C."/>
            <person name="Grigoriev I."/>
            <person name="Davis J."/>
        </authorList>
    </citation>
    <scope>NUCLEOTIDE SEQUENCE</scope>
    <source>
        <strain evidence="2">G11</strain>
    </source>
</reference>
<accession>A0A9P6TAU3</accession>
<evidence type="ECO:0000256" key="1">
    <source>
        <dbReference type="SAM" id="MobiDB-lite"/>
    </source>
</evidence>
<comment type="caution">
    <text evidence="2">The sequence shown here is derived from an EMBL/GenBank/DDBJ whole genome shotgun (WGS) entry which is preliminary data.</text>
</comment>
<sequence>MSNDAVQGSITSKLTILKKGTFIRWKRHLLNHLTARELDQYILEIVPIPEETDIEAGHKYRREQARVMEIIENSVDSENQQWISITSDPKVVYEELCTQHGSSDGILTASIISQITAARLQPGQTLSNFLNHIQGLHNTYFDYVSNDPEMKISSKVLAIFLLNSLPDRYDSITQHFLSNLSSLKCSDVFTRLRMEASRTSGPESTSVFVSRTQSTSHRASYKASSRPHLAVGKNPKD</sequence>
<feature type="region of interest" description="Disordered" evidence="1">
    <location>
        <begin position="200"/>
        <end position="237"/>
    </location>
</feature>
<evidence type="ECO:0000313" key="2">
    <source>
        <dbReference type="EMBL" id="KAG0145582.1"/>
    </source>
</evidence>
<feature type="compositionally biased region" description="Polar residues" evidence="1">
    <location>
        <begin position="200"/>
        <end position="218"/>
    </location>
</feature>
<dbReference type="EMBL" id="MU167274">
    <property type="protein sequence ID" value="KAG0145582.1"/>
    <property type="molecule type" value="Genomic_DNA"/>
</dbReference>
<dbReference type="AlphaFoldDB" id="A0A9P6TAU3"/>
<dbReference type="Pfam" id="PF14223">
    <property type="entry name" value="Retrotran_gag_2"/>
    <property type="match status" value="1"/>
</dbReference>
<keyword evidence="3" id="KW-1185">Reference proteome</keyword>
<protein>
    <submittedName>
        <fullName evidence="2">Uncharacterized protein</fullName>
    </submittedName>
</protein>
<proteinExistence type="predicted"/>